<dbReference type="GO" id="GO:0035556">
    <property type="term" value="P:intracellular signal transduction"/>
    <property type="evidence" value="ECO:0007669"/>
    <property type="project" value="InterPro"/>
</dbReference>
<dbReference type="InterPro" id="IPR001054">
    <property type="entry name" value="A/G_cyclase"/>
</dbReference>
<dbReference type="PANTHER" id="PTHR43081">
    <property type="entry name" value="ADENYLATE CYCLASE, TERMINAL-DIFFERENTIATION SPECIFIC-RELATED"/>
    <property type="match status" value="1"/>
</dbReference>
<dbReference type="GO" id="GO:0004016">
    <property type="term" value="F:adenylate cyclase activity"/>
    <property type="evidence" value="ECO:0007669"/>
    <property type="project" value="UniProtKB-ARBA"/>
</dbReference>
<reference evidence="10 11" key="1">
    <citation type="submission" date="2018-06" db="EMBL/GenBank/DDBJ databases">
        <title>NTM in soil in Japan.</title>
        <authorList>
            <person name="Ohya K."/>
        </authorList>
    </citation>
    <scope>NUCLEOTIDE SEQUENCE [LARGE SCALE GENOMIC DNA]</scope>
    <source>
        <strain evidence="10 11">GF76</strain>
    </source>
</reference>
<comment type="similarity">
    <text evidence="2">Belongs to the adenylyl cyclase class-3 family.</text>
</comment>
<protein>
    <submittedName>
        <fullName evidence="10">Adenylate/guanylate cyclase domain-containing protein</fullName>
    </submittedName>
</protein>
<sequence>MLRRRLRSPFAPTGRPLLISGAVIPTVVGSAVIAALALWCLPTGMALAQQHVLKFNLVVASSYCAVSMPSAVICGYLWMSLPADASDATLRRVVLAIPRRMAVVHGAVWSTASAIFVLINLGRPWLAATLGVSMILGAIVTTALSYWMCEIALRPATAMLLTDHPPKDAQGPGLRLRAVSAWVIGTGVPTLMVMLVAASALFVEYSAHRLALVVLVLGGCTMACGLVVAAFNASSIADPIDEVRDGMQRVQRGEFDVSVAVFDASELGLLQAGFNTMATGLRERERLRDLFGRHVGQDVARLAEQLAAAGDQIEMGGVNREVAVLFVDLVGSTRLATTLEPPELLATLNDFFTMVVNAVEANSGFVNKFEGDATLAVFGAPLDDDDRASHALATARALNRILNPPGAPIRAGIGVSAGMAVAGNVGHPGRYEYTVIGDPVNEAARLTEVAKLSVGVAASATALVMASQAESRRWRVVDSKVLRGRANSTDIAVPVN</sequence>
<dbReference type="PROSITE" id="PS50125">
    <property type="entry name" value="GUANYLATE_CYCLASE_2"/>
    <property type="match status" value="1"/>
</dbReference>
<dbReference type="SMART" id="SM00044">
    <property type="entry name" value="CYCc"/>
    <property type="match status" value="1"/>
</dbReference>
<dbReference type="Pfam" id="PF00672">
    <property type="entry name" value="HAMP"/>
    <property type="match status" value="1"/>
</dbReference>
<feature type="transmembrane region" description="Helical" evidence="7">
    <location>
        <begin position="210"/>
        <end position="231"/>
    </location>
</feature>
<evidence type="ECO:0000313" key="11">
    <source>
        <dbReference type="Proteomes" id="UP000250347"/>
    </source>
</evidence>
<evidence type="ECO:0000256" key="2">
    <source>
        <dbReference type="ARBA" id="ARBA00005381"/>
    </source>
</evidence>
<keyword evidence="4 7" id="KW-0812">Transmembrane</keyword>
<dbReference type="Proteomes" id="UP000250347">
    <property type="component" value="Unassembled WGS sequence"/>
</dbReference>
<proteinExistence type="inferred from homology"/>
<dbReference type="PROSITE" id="PS50885">
    <property type="entry name" value="HAMP"/>
    <property type="match status" value="1"/>
</dbReference>
<feature type="domain" description="HAMP" evidence="9">
    <location>
        <begin position="234"/>
        <end position="286"/>
    </location>
</feature>
<dbReference type="EMBL" id="QMEU01000003">
    <property type="protein sequence ID" value="RAV00065.1"/>
    <property type="molecule type" value="Genomic_DNA"/>
</dbReference>
<evidence type="ECO:0000259" key="9">
    <source>
        <dbReference type="PROSITE" id="PS50885"/>
    </source>
</evidence>
<accession>A0A329KW69</accession>
<dbReference type="SMART" id="SM00304">
    <property type="entry name" value="HAMP"/>
    <property type="match status" value="1"/>
</dbReference>
<feature type="domain" description="Guanylate cyclase" evidence="8">
    <location>
        <begin position="323"/>
        <end position="447"/>
    </location>
</feature>
<evidence type="ECO:0000256" key="1">
    <source>
        <dbReference type="ARBA" id="ARBA00004651"/>
    </source>
</evidence>
<dbReference type="InterPro" id="IPR003660">
    <property type="entry name" value="HAMP_dom"/>
</dbReference>
<feature type="transmembrane region" description="Helical" evidence="7">
    <location>
        <begin position="99"/>
        <end position="119"/>
    </location>
</feature>
<organism evidence="10 11">
    <name type="scientific">Mycobacterium colombiense</name>
    <dbReference type="NCBI Taxonomy" id="339268"/>
    <lineage>
        <taxon>Bacteria</taxon>
        <taxon>Bacillati</taxon>
        <taxon>Actinomycetota</taxon>
        <taxon>Actinomycetes</taxon>
        <taxon>Mycobacteriales</taxon>
        <taxon>Mycobacteriaceae</taxon>
        <taxon>Mycobacterium</taxon>
        <taxon>Mycobacterium avium complex (MAC)</taxon>
    </lineage>
</organism>
<comment type="caution">
    <text evidence="10">The sequence shown here is derived from an EMBL/GenBank/DDBJ whole genome shotgun (WGS) entry which is preliminary data.</text>
</comment>
<dbReference type="SUPFAM" id="SSF158472">
    <property type="entry name" value="HAMP domain-like"/>
    <property type="match status" value="1"/>
</dbReference>
<feature type="transmembrane region" description="Helical" evidence="7">
    <location>
        <begin position="17"/>
        <end position="41"/>
    </location>
</feature>
<keyword evidence="6 7" id="KW-0472">Membrane</keyword>
<dbReference type="GO" id="GO:0006171">
    <property type="term" value="P:cAMP biosynthetic process"/>
    <property type="evidence" value="ECO:0007669"/>
    <property type="project" value="TreeGrafter"/>
</dbReference>
<dbReference type="SUPFAM" id="SSF55073">
    <property type="entry name" value="Nucleotide cyclase"/>
    <property type="match status" value="1"/>
</dbReference>
<evidence type="ECO:0000256" key="5">
    <source>
        <dbReference type="ARBA" id="ARBA00022989"/>
    </source>
</evidence>
<evidence type="ECO:0000259" key="8">
    <source>
        <dbReference type="PROSITE" id="PS50125"/>
    </source>
</evidence>
<evidence type="ECO:0000313" key="10">
    <source>
        <dbReference type="EMBL" id="RAV00065.1"/>
    </source>
</evidence>
<evidence type="ECO:0000256" key="7">
    <source>
        <dbReference type="SAM" id="Phobius"/>
    </source>
</evidence>
<keyword evidence="3" id="KW-1003">Cell membrane</keyword>
<keyword evidence="5 7" id="KW-1133">Transmembrane helix</keyword>
<name>A0A329KW69_9MYCO</name>
<feature type="transmembrane region" description="Helical" evidence="7">
    <location>
        <begin position="53"/>
        <end position="79"/>
    </location>
</feature>
<dbReference type="Gene3D" id="6.10.340.10">
    <property type="match status" value="1"/>
</dbReference>
<dbReference type="InterPro" id="IPR029787">
    <property type="entry name" value="Nucleotide_cyclase"/>
</dbReference>
<dbReference type="Pfam" id="PF00211">
    <property type="entry name" value="Guanylate_cyc"/>
    <property type="match status" value="1"/>
</dbReference>
<dbReference type="CDD" id="cd06225">
    <property type="entry name" value="HAMP"/>
    <property type="match status" value="1"/>
</dbReference>
<gene>
    <name evidence="10" type="ORF">DQP58_02175</name>
</gene>
<dbReference type="CDD" id="cd07302">
    <property type="entry name" value="CHD"/>
    <property type="match status" value="1"/>
</dbReference>
<dbReference type="GO" id="GO:0005886">
    <property type="term" value="C:plasma membrane"/>
    <property type="evidence" value="ECO:0007669"/>
    <property type="project" value="UniProtKB-SubCell"/>
</dbReference>
<dbReference type="Gene3D" id="3.30.70.1230">
    <property type="entry name" value="Nucleotide cyclase"/>
    <property type="match status" value="1"/>
</dbReference>
<feature type="transmembrane region" description="Helical" evidence="7">
    <location>
        <begin position="126"/>
        <end position="148"/>
    </location>
</feature>
<dbReference type="AlphaFoldDB" id="A0A329KW69"/>
<dbReference type="InterPro" id="IPR050697">
    <property type="entry name" value="Adenylyl/Guanylyl_Cyclase_3/4"/>
</dbReference>
<feature type="transmembrane region" description="Helical" evidence="7">
    <location>
        <begin position="181"/>
        <end position="203"/>
    </location>
</feature>
<evidence type="ECO:0000256" key="4">
    <source>
        <dbReference type="ARBA" id="ARBA00022692"/>
    </source>
</evidence>
<comment type="subcellular location">
    <subcellularLocation>
        <location evidence="1">Cell membrane</location>
        <topology evidence="1">Multi-pass membrane protein</topology>
    </subcellularLocation>
</comment>
<evidence type="ECO:0000256" key="3">
    <source>
        <dbReference type="ARBA" id="ARBA00022475"/>
    </source>
</evidence>
<evidence type="ECO:0000256" key="6">
    <source>
        <dbReference type="ARBA" id="ARBA00023136"/>
    </source>
</evidence>
<dbReference type="PANTHER" id="PTHR43081:SF17">
    <property type="entry name" value="BLL5647 PROTEIN"/>
    <property type="match status" value="1"/>
</dbReference>